<dbReference type="EMBL" id="FNAY01000014">
    <property type="protein sequence ID" value="SDF64228.1"/>
    <property type="molecule type" value="Genomic_DNA"/>
</dbReference>
<gene>
    <name evidence="2" type="ORF">SAMN04244550_02587</name>
</gene>
<protein>
    <recommendedName>
        <fullName evidence="4">DUF4169 family protein</fullName>
    </recommendedName>
</protein>
<organism evidence="2 3">
    <name type="scientific">Rhodobacter capsulatus</name>
    <name type="common">Rhodopseudomonas capsulata</name>
    <dbReference type="NCBI Taxonomy" id="1061"/>
    <lineage>
        <taxon>Bacteria</taxon>
        <taxon>Pseudomonadati</taxon>
        <taxon>Pseudomonadota</taxon>
        <taxon>Alphaproteobacteria</taxon>
        <taxon>Rhodobacterales</taxon>
        <taxon>Rhodobacter group</taxon>
        <taxon>Rhodobacter</taxon>
    </lineage>
</organism>
<accession>A0A1G7MQV6</accession>
<proteinExistence type="predicted"/>
<dbReference type="InterPro" id="IPR025227">
    <property type="entry name" value="DUF4169"/>
</dbReference>
<evidence type="ECO:0008006" key="4">
    <source>
        <dbReference type="Google" id="ProtNLM"/>
    </source>
</evidence>
<dbReference type="AlphaFoldDB" id="A0A1G7MQV6"/>
<dbReference type="RefSeq" id="WP_074554857.1">
    <property type="nucleotide sequence ID" value="NZ_CP119563.1"/>
</dbReference>
<feature type="compositionally biased region" description="Basic and acidic residues" evidence="1">
    <location>
        <begin position="37"/>
        <end position="64"/>
    </location>
</feature>
<reference evidence="2 3" key="1">
    <citation type="submission" date="2016-10" db="EMBL/GenBank/DDBJ databases">
        <authorList>
            <person name="de Groot N.N."/>
        </authorList>
    </citation>
    <scope>NUCLEOTIDE SEQUENCE [LARGE SCALE GENOMIC DNA]</scope>
    <source>
        <strain evidence="3">DSM 938 / 37b4</strain>
    </source>
</reference>
<feature type="region of interest" description="Disordered" evidence="1">
    <location>
        <begin position="34"/>
        <end position="64"/>
    </location>
</feature>
<sequence>MAEIVNLNRFRKQAARAEAKAAADANAAKFGRTKAQKKLEEAQAAKARAALEAHRRADDPGDEA</sequence>
<evidence type="ECO:0000313" key="2">
    <source>
        <dbReference type="EMBL" id="SDF64228.1"/>
    </source>
</evidence>
<evidence type="ECO:0000313" key="3">
    <source>
        <dbReference type="Proteomes" id="UP000183812"/>
    </source>
</evidence>
<name>A0A1G7MQV6_RHOCA</name>
<dbReference type="Proteomes" id="UP000183812">
    <property type="component" value="Unassembled WGS sequence"/>
</dbReference>
<dbReference type="Pfam" id="PF13770">
    <property type="entry name" value="DUF4169"/>
    <property type="match status" value="1"/>
</dbReference>
<evidence type="ECO:0000256" key="1">
    <source>
        <dbReference type="SAM" id="MobiDB-lite"/>
    </source>
</evidence>